<name>A0A914VMH3_9BILA</name>
<dbReference type="GO" id="GO:0000139">
    <property type="term" value="C:Golgi membrane"/>
    <property type="evidence" value="ECO:0007669"/>
    <property type="project" value="InterPro"/>
</dbReference>
<dbReference type="Pfam" id="PF00839">
    <property type="entry name" value="Cys_rich_FGFR"/>
    <property type="match status" value="12"/>
</dbReference>
<dbReference type="InterPro" id="IPR001893">
    <property type="entry name" value="Cys-rich_GLG1_repeat"/>
</dbReference>
<evidence type="ECO:0000256" key="1">
    <source>
        <dbReference type="ARBA" id="ARBA00004479"/>
    </source>
</evidence>
<feature type="repeat" description="Cys-rich GLG1" evidence="8">
    <location>
        <begin position="750"/>
        <end position="812"/>
    </location>
</feature>
<feature type="compositionally biased region" description="Low complexity" evidence="9">
    <location>
        <begin position="65"/>
        <end position="74"/>
    </location>
</feature>
<evidence type="ECO:0000313" key="11">
    <source>
        <dbReference type="Proteomes" id="UP000887566"/>
    </source>
</evidence>
<evidence type="ECO:0000256" key="4">
    <source>
        <dbReference type="ARBA" id="ARBA00022737"/>
    </source>
</evidence>
<feature type="chain" id="PRO_5037680152" evidence="10">
    <location>
        <begin position="26"/>
        <end position="977"/>
    </location>
</feature>
<dbReference type="AlphaFoldDB" id="A0A914VMH3"/>
<comment type="subcellular location">
    <subcellularLocation>
        <location evidence="1">Membrane</location>
        <topology evidence="1">Single-pass type I membrane protein</topology>
    </subcellularLocation>
</comment>
<keyword evidence="3 10" id="KW-0732">Signal</keyword>
<evidence type="ECO:0000256" key="9">
    <source>
        <dbReference type="SAM" id="MobiDB-lite"/>
    </source>
</evidence>
<dbReference type="WBParaSite" id="PSAMB.scaffold2187size24737.g16698.t1">
    <property type="protein sequence ID" value="PSAMB.scaffold2187size24737.g16698.t1"/>
    <property type="gene ID" value="PSAMB.scaffold2187size24737.g16698"/>
</dbReference>
<keyword evidence="7" id="KW-0325">Glycoprotein</keyword>
<feature type="repeat" description="Cys-rich GLG1" evidence="8">
    <location>
        <begin position="551"/>
        <end position="623"/>
    </location>
</feature>
<dbReference type="PANTHER" id="PTHR11884:SF1">
    <property type="entry name" value="GOLGI APPARATUS PROTEIN 1"/>
    <property type="match status" value="1"/>
</dbReference>
<dbReference type="InterPro" id="IPR017873">
    <property type="entry name" value="Cys-rich_GLG1_repeat_euk"/>
</dbReference>
<dbReference type="PROSITE" id="PS51289">
    <property type="entry name" value="GLG1_C_RICH"/>
    <property type="match status" value="6"/>
</dbReference>
<evidence type="ECO:0000256" key="2">
    <source>
        <dbReference type="ARBA" id="ARBA00022692"/>
    </source>
</evidence>
<keyword evidence="11" id="KW-1185">Reference proteome</keyword>
<evidence type="ECO:0000256" key="10">
    <source>
        <dbReference type="SAM" id="SignalP"/>
    </source>
</evidence>
<keyword evidence="5" id="KW-1133">Transmembrane helix</keyword>
<dbReference type="GO" id="GO:0017134">
    <property type="term" value="F:fibroblast growth factor binding"/>
    <property type="evidence" value="ECO:0007669"/>
    <property type="project" value="TreeGrafter"/>
</dbReference>
<feature type="compositionally biased region" description="Basic and acidic residues" evidence="9">
    <location>
        <begin position="29"/>
        <end position="42"/>
    </location>
</feature>
<accession>A0A914VMH3</accession>
<feature type="repeat" description="Cys-rich GLG1" evidence="8">
    <location>
        <begin position="883"/>
        <end position="941"/>
    </location>
</feature>
<dbReference type="PANTHER" id="PTHR11884">
    <property type="entry name" value="SELECTIN LIGAND RELATED"/>
    <property type="match status" value="1"/>
</dbReference>
<feature type="repeat" description="Cys-rich GLG1" evidence="8">
    <location>
        <begin position="292"/>
        <end position="352"/>
    </location>
</feature>
<feature type="region of interest" description="Disordered" evidence="9">
    <location>
        <begin position="29"/>
        <end position="109"/>
    </location>
</feature>
<reference evidence="12" key="1">
    <citation type="submission" date="2022-11" db="UniProtKB">
        <authorList>
            <consortium name="WormBaseParasite"/>
        </authorList>
    </citation>
    <scope>IDENTIFICATION</scope>
</reference>
<evidence type="ECO:0000256" key="5">
    <source>
        <dbReference type="ARBA" id="ARBA00022989"/>
    </source>
</evidence>
<evidence type="ECO:0000313" key="12">
    <source>
        <dbReference type="WBParaSite" id="PSAMB.scaffold2187size24737.g16698.t1"/>
    </source>
</evidence>
<feature type="signal peptide" evidence="10">
    <location>
        <begin position="1"/>
        <end position="25"/>
    </location>
</feature>
<organism evidence="11 12">
    <name type="scientific">Plectus sambesii</name>
    <dbReference type="NCBI Taxonomy" id="2011161"/>
    <lineage>
        <taxon>Eukaryota</taxon>
        <taxon>Metazoa</taxon>
        <taxon>Ecdysozoa</taxon>
        <taxon>Nematoda</taxon>
        <taxon>Chromadorea</taxon>
        <taxon>Plectida</taxon>
        <taxon>Plectina</taxon>
        <taxon>Plectoidea</taxon>
        <taxon>Plectidae</taxon>
        <taxon>Plectus</taxon>
    </lineage>
</organism>
<evidence type="ECO:0000256" key="7">
    <source>
        <dbReference type="ARBA" id="ARBA00023180"/>
    </source>
</evidence>
<keyword evidence="6" id="KW-0472">Membrane</keyword>
<evidence type="ECO:0000256" key="8">
    <source>
        <dbReference type="PROSITE-ProRule" id="PRU00622"/>
    </source>
</evidence>
<protein>
    <submittedName>
        <fullName evidence="12">Golgi apparatus protein 1</fullName>
    </submittedName>
</protein>
<evidence type="ECO:0000256" key="3">
    <source>
        <dbReference type="ARBA" id="ARBA00022729"/>
    </source>
</evidence>
<dbReference type="InterPro" id="IPR039728">
    <property type="entry name" value="GLG1"/>
</dbReference>
<evidence type="ECO:0000256" key="6">
    <source>
        <dbReference type="ARBA" id="ARBA00023136"/>
    </source>
</evidence>
<dbReference type="Proteomes" id="UP000887566">
    <property type="component" value="Unplaced"/>
</dbReference>
<feature type="repeat" description="Cys-rich GLG1" evidence="8">
    <location>
        <begin position="421"/>
        <end position="483"/>
    </location>
</feature>
<proteinExistence type="predicted"/>
<keyword evidence="4" id="KW-0677">Repeat</keyword>
<keyword evidence="2" id="KW-0812">Transmembrane</keyword>
<feature type="repeat" description="Cys-rich GLG1" evidence="8">
    <location>
        <begin position="625"/>
        <end position="684"/>
    </location>
</feature>
<sequence>MMKSCIRKSLGASVLIFCLIGGVMAQQRAHQDGRNDQDDRGRGAQAQAPRNQGGEQAPPPVDQGRQQAQQANARDPPPAPAQPQRPADPNRPVAGGPSQEKDDGQPHIINYPQCKEDIAKHCNREDINLQSDMAVLECLQDAAQIEAEALSSPCEHLVWEFKVNLTSDARFQRAAEEFCKEEMISVPAMGKCSSESKSGYLLSCLLESITLIPKESRCYKFLFRTERLAFSDFRLVGPFVRACGNLVQKFECGSLNPPDAASKTPHSQGATLECMIQKIIESSKKAKDAMQDIDTECRHEIMRIAELQSEDFHLDRPLFFACRSDREVFCKGVQSGEGRIFECLMQHRNDQQMTANCTQVLGERAQLMGQNYRLSHPLLDGCKNELKAHGCAPQGAEAAEHFHLSWVLLCLENAAHSSSQQFGDSCKHEMITHRQMMMSEHRLSPEIVLTCAQDIDRFCSKEGLLIENMGTIHCLMKKASERVRKESDALQSQCLQAINTIVKIADIGSNYKVDKVLYASCRNLIDGKCSRDAGSESETLTCLMKHLDDHDMTDQCEQRLLEIQYFMARDWTLDPELYRACHADAVAKCKAFDNWHQQANDKKIPDPGPQVLACLYRSAYDEQEPLQRDCAKHVRRVLRTRAVRVQLIPEIEESCRDALSEFCSTKTAAGEEMQCLQDNFETEDFQSRYKQCYAELKKFTEYESKDVKLNRALSKACRPVIDVHCNEFMNEEIDNGDVMECLLENKQAQEMSAKCRSYVNHFELISLRDYNFNPKFKQACAKDIENHCNDHQHRQDQAAVVRCLSQVMFEHRVLGDTAELSKDCRKQLKLAYLEQEQFDEKDKMDAVDPMLFKSCRSELDKLGCKSEKTFEDMVECLRSQPEFLGPECKAAIFEREKFQAADNELDDELQQSCKSQIKNYCEGYEKDRVLECLTMTKIARTLKGKCRKVVMERMKEAVKDVRLQPGLLHACEAEIKR</sequence>